<dbReference type="InterPro" id="IPR002369">
    <property type="entry name" value="Integrin_bsu_VWA"/>
</dbReference>
<name>A0A7S0S0R9_9CHLO</name>
<feature type="domain" description="Integrin beta subunit VWA" evidence="2">
    <location>
        <begin position="205"/>
        <end position="263"/>
    </location>
</feature>
<dbReference type="InterPro" id="IPR036465">
    <property type="entry name" value="vWFA_dom_sf"/>
</dbReference>
<reference evidence="3" key="1">
    <citation type="submission" date="2021-01" db="EMBL/GenBank/DDBJ databases">
        <authorList>
            <person name="Corre E."/>
            <person name="Pelletier E."/>
            <person name="Niang G."/>
            <person name="Scheremetjew M."/>
            <person name="Finn R."/>
            <person name="Kale V."/>
            <person name="Holt S."/>
            <person name="Cochrane G."/>
            <person name="Meng A."/>
            <person name="Brown T."/>
            <person name="Cohen L."/>
        </authorList>
    </citation>
    <scope>NUCLEOTIDE SEQUENCE</scope>
    <source>
        <strain evidence="3">SAG 11-49</strain>
    </source>
</reference>
<gene>
    <name evidence="3" type="ORF">CLEI1391_LOCUS16920</name>
</gene>
<dbReference type="Gene3D" id="3.40.50.410">
    <property type="entry name" value="von Willebrand factor, type A domain"/>
    <property type="match status" value="1"/>
</dbReference>
<dbReference type="AlphaFoldDB" id="A0A7S0S0R9"/>
<evidence type="ECO:0000313" key="3">
    <source>
        <dbReference type="EMBL" id="CAD8692737.1"/>
    </source>
</evidence>
<organism evidence="3">
    <name type="scientific">Chlamydomonas leiostraca</name>
    <dbReference type="NCBI Taxonomy" id="1034604"/>
    <lineage>
        <taxon>Eukaryota</taxon>
        <taxon>Viridiplantae</taxon>
        <taxon>Chlorophyta</taxon>
        <taxon>core chlorophytes</taxon>
        <taxon>Chlorophyceae</taxon>
        <taxon>CS clade</taxon>
        <taxon>Chlamydomonadales</taxon>
        <taxon>Chlamydomonadaceae</taxon>
        <taxon>Chlamydomonas</taxon>
    </lineage>
</organism>
<protein>
    <recommendedName>
        <fullName evidence="2">Integrin beta subunit VWA domain-containing protein</fullName>
    </recommendedName>
</protein>
<proteinExistence type="predicted"/>
<feature type="signal peptide" evidence="1">
    <location>
        <begin position="1"/>
        <end position="24"/>
    </location>
</feature>
<accession>A0A7S0S0R9</accession>
<keyword evidence="1" id="KW-0732">Signal</keyword>
<dbReference type="Pfam" id="PF00362">
    <property type="entry name" value="Integrin_beta"/>
    <property type="match status" value="1"/>
</dbReference>
<dbReference type="EMBL" id="HBFB01030302">
    <property type="protein sequence ID" value="CAD8692737.1"/>
    <property type="molecule type" value="Transcribed_RNA"/>
</dbReference>
<sequence length="730" mass="76160">MARPGVWACAMGVAILLASPGTWAGPNRAASWQELGAKIDPKLLEKNANANANPGDGSVRPGGRPVPDAIKTGYTDPINPGAWIDESWVKLLDGAGGETVQDGVIVDQGRQTKHRRALSQVITSDSTITVETDATVGIDKPSSIDIIAAEEASTIALSPADQLQLAIAKAIGPGIPLPLPIKGLVFNGVNTSWSAYQTVCISVAQAPIDVYFLADTTGSMGSDIAAVKAAANSIYTTLTGTMSNLAIGVGSYKDHQADGVVTTSTGGAGIGFWDKMTLTTSHTLAGFTSALSSWTAMGGGDWPEDQLWALQRLATGQPWRPAAVKMVVWFGDAPGKNPSGFAGSLPFPLATFTSAQAALVSAGIRVLAIDTASLDATAQASSLATATGGQYFPGVSPATIAATIVNAVLNTPTTIKPVVSCSPSLGVLIDVIPIPPAPVATPGKPACWRIRVRVCDSVDCRPRRFTCQIQWLNQATNALLGVTPITVNVPGYDTTPPVFVPAMPPSWGMSIMCPDKWKPPIMEAKDNCGPVVPKMTSTFVPDPLCGAPLGTTTYVWTATDAAGNSVSSTGVVNYVDMTPPMVSNPQCNNMAWCYQLQGGVVNPGFCLSPSEIQNKFGACFSDKCSLKLTVTATCDTCDMATFTANPPFTVDCEWTAAGGLCFKLTGVVREFACCRIKLVATDCSGNSVTLNVRMCFLQPGTPLHSSCTQVVKPNAAGVFEIWPNSIIPPM</sequence>
<dbReference type="SUPFAM" id="SSF53300">
    <property type="entry name" value="vWA-like"/>
    <property type="match status" value="1"/>
</dbReference>
<evidence type="ECO:0000259" key="2">
    <source>
        <dbReference type="Pfam" id="PF00362"/>
    </source>
</evidence>
<evidence type="ECO:0000256" key="1">
    <source>
        <dbReference type="SAM" id="SignalP"/>
    </source>
</evidence>
<feature type="chain" id="PRO_5031076939" description="Integrin beta subunit VWA domain-containing protein" evidence="1">
    <location>
        <begin position="25"/>
        <end position="730"/>
    </location>
</feature>